<dbReference type="EMBL" id="BAABFL010000360">
    <property type="protein sequence ID" value="GAA4650086.1"/>
    <property type="molecule type" value="Genomic_DNA"/>
</dbReference>
<keyword evidence="3" id="KW-1185">Reference proteome</keyword>
<name>A0ABP8V2R6_9GAMM</name>
<feature type="region of interest" description="Disordered" evidence="1">
    <location>
        <begin position="479"/>
        <end position="536"/>
    </location>
</feature>
<organism evidence="2 3">
    <name type="scientific">Kistimonas scapharcae</name>
    <dbReference type="NCBI Taxonomy" id="1036133"/>
    <lineage>
        <taxon>Bacteria</taxon>
        <taxon>Pseudomonadati</taxon>
        <taxon>Pseudomonadota</taxon>
        <taxon>Gammaproteobacteria</taxon>
        <taxon>Oceanospirillales</taxon>
        <taxon>Endozoicomonadaceae</taxon>
        <taxon>Kistimonas</taxon>
    </lineage>
</organism>
<comment type="caution">
    <text evidence="2">The sequence shown here is derived from an EMBL/GenBank/DDBJ whole genome shotgun (WGS) entry which is preliminary data.</text>
</comment>
<sequence length="536" mass="58448">MSGLNKTVAGAVIAYPGDPQAAASVEVADGEQNGRLNGQKVVGVLGEPAVASHSRPVSEPQSAMAFTSLGSRIMTLKKQPGLEESIKHAARKTYVKCIRPERISREVIPEPSSNDKRDPTLVLQFGKVLNQLAEEKGLSVNAVVGEGGVEGDRSQKADDGADAVIDSFAMEPSKKAVVKQYSRLWILFQHLKRKVRTLVVRHQGDVKAKDFKAIPSSLMALFAPGTELQRLAAQYNLLQQTLETSKSDSAVEEFQRSELKRDLLHLVDNMQAEIKKFIDDVTYPLSDACDELSAKERYMLAEKLKSKFHIKAAGLAEAGPNTPALADLLEEGTLVDESNVESDYMDMTVRTPFISGARSGHYDVPKSNQPVHSGSDESVYVEMMSPHIAAVENDRGHYDVPRSNHPVEEPIYEEIVPRDAQADRNEPIYDVPRPMHAVATQKNKLAVEDGVGVGGHEEWPAPPPALTKAYIESEEAKVTGDVLPPLPEVDETAFAANQREDFPPPPSVEQGAVSEAPRKAKPGYPPIAPKPPRKDS</sequence>
<evidence type="ECO:0000256" key="1">
    <source>
        <dbReference type="SAM" id="MobiDB-lite"/>
    </source>
</evidence>
<proteinExistence type="predicted"/>
<accession>A0ABP8V2R6</accession>
<reference evidence="3" key="1">
    <citation type="journal article" date="2019" name="Int. J. Syst. Evol. Microbiol.">
        <title>The Global Catalogue of Microorganisms (GCM) 10K type strain sequencing project: providing services to taxonomists for standard genome sequencing and annotation.</title>
        <authorList>
            <consortium name="The Broad Institute Genomics Platform"/>
            <consortium name="The Broad Institute Genome Sequencing Center for Infectious Disease"/>
            <person name="Wu L."/>
            <person name="Ma J."/>
        </authorList>
    </citation>
    <scope>NUCLEOTIDE SEQUENCE [LARGE SCALE GENOMIC DNA]</scope>
    <source>
        <strain evidence="3">JCM 17805</strain>
    </source>
</reference>
<evidence type="ECO:0000313" key="2">
    <source>
        <dbReference type="EMBL" id="GAA4650086.1"/>
    </source>
</evidence>
<gene>
    <name evidence="2" type="ORF">GCM10023116_23690</name>
</gene>
<protein>
    <submittedName>
        <fullName evidence="2">Uncharacterized protein</fullName>
    </submittedName>
</protein>
<dbReference type="Proteomes" id="UP001500604">
    <property type="component" value="Unassembled WGS sequence"/>
</dbReference>
<evidence type="ECO:0000313" key="3">
    <source>
        <dbReference type="Proteomes" id="UP001500604"/>
    </source>
</evidence>
<dbReference type="RefSeq" id="WP_345196179.1">
    <property type="nucleotide sequence ID" value="NZ_BAABFL010000360.1"/>
</dbReference>